<gene>
    <name evidence="2" type="ORF">H0264_05230</name>
</gene>
<feature type="signal peptide" evidence="1">
    <location>
        <begin position="1"/>
        <end position="23"/>
    </location>
</feature>
<evidence type="ECO:0000256" key="1">
    <source>
        <dbReference type="SAM" id="SignalP"/>
    </source>
</evidence>
<sequence>MDSTATRRSRRLLPVAAVLAALALTGCSALQKGADAVQDVGKSDTARSKVGDCINVLKGSMFDSETEPVDCASPKAVYKVAQVHNTKTECASDYTSYEETLNGATRSFLCLAPNFQEGACYHESMLTGYQFAECASTEASFQVLSRIDGQSDENLCGADTDSVIILSDPRVTFCLQNV</sequence>
<protein>
    <recommendedName>
        <fullName evidence="4">LppU protein</fullName>
    </recommendedName>
</protein>
<dbReference type="EMBL" id="CP059399">
    <property type="protein sequence ID" value="QLY34145.1"/>
    <property type="molecule type" value="Genomic_DNA"/>
</dbReference>
<evidence type="ECO:0000313" key="3">
    <source>
        <dbReference type="Proteomes" id="UP000515512"/>
    </source>
</evidence>
<name>A0A7D6ZUE4_9NOCA</name>
<dbReference type="Proteomes" id="UP000515512">
    <property type="component" value="Chromosome"/>
</dbReference>
<evidence type="ECO:0008006" key="4">
    <source>
        <dbReference type="Google" id="ProtNLM"/>
    </source>
</evidence>
<proteinExistence type="predicted"/>
<keyword evidence="1" id="KW-0732">Signal</keyword>
<organism evidence="2 3">
    <name type="scientific">Nocardia huaxiensis</name>
    <dbReference type="NCBI Taxonomy" id="2755382"/>
    <lineage>
        <taxon>Bacteria</taxon>
        <taxon>Bacillati</taxon>
        <taxon>Actinomycetota</taxon>
        <taxon>Actinomycetes</taxon>
        <taxon>Mycobacteriales</taxon>
        <taxon>Nocardiaceae</taxon>
        <taxon>Nocardia</taxon>
    </lineage>
</organism>
<accession>A0A7D6ZUE4</accession>
<reference evidence="2 3" key="1">
    <citation type="submission" date="2020-07" db="EMBL/GenBank/DDBJ databases">
        <authorList>
            <person name="Zhuang K."/>
            <person name="Ran Y."/>
        </authorList>
    </citation>
    <scope>NUCLEOTIDE SEQUENCE [LARGE SCALE GENOMIC DNA]</scope>
    <source>
        <strain evidence="2 3">WCH-YHL-001</strain>
    </source>
</reference>
<keyword evidence="3" id="KW-1185">Reference proteome</keyword>
<dbReference type="PROSITE" id="PS51257">
    <property type="entry name" value="PROKAR_LIPOPROTEIN"/>
    <property type="match status" value="1"/>
</dbReference>
<evidence type="ECO:0000313" key="2">
    <source>
        <dbReference type="EMBL" id="QLY34145.1"/>
    </source>
</evidence>
<dbReference type="KEGG" id="nhu:H0264_05230"/>
<dbReference type="AlphaFoldDB" id="A0A7D6ZUE4"/>
<feature type="chain" id="PRO_5038645746" description="LppU protein" evidence="1">
    <location>
        <begin position="24"/>
        <end position="178"/>
    </location>
</feature>